<evidence type="ECO:0000313" key="1">
    <source>
        <dbReference type="EMBL" id="MBB4642703.1"/>
    </source>
</evidence>
<organism evidence="1 2">
    <name type="scientific">Rhizorhapis suberifaciens</name>
    <name type="common">corky root of lettuce</name>
    <dbReference type="NCBI Taxonomy" id="13656"/>
    <lineage>
        <taxon>Bacteria</taxon>
        <taxon>Pseudomonadati</taxon>
        <taxon>Pseudomonadota</taxon>
        <taxon>Alphaproteobacteria</taxon>
        <taxon>Sphingomonadales</taxon>
        <taxon>Sphingomonadaceae</taxon>
        <taxon>Rhizorhapis</taxon>
    </lineage>
</organism>
<dbReference type="GO" id="GO:0000428">
    <property type="term" value="C:DNA-directed RNA polymerase complex"/>
    <property type="evidence" value="ECO:0007669"/>
    <property type="project" value="UniProtKB-KW"/>
</dbReference>
<gene>
    <name evidence="1" type="ORF">HNQ99_003039</name>
</gene>
<sequence length="173" mass="19349">MTIIDAPDMDDAKTQAVAAIRGGALRAIRLWDGERMIEVARPARPRSVRPGDDGEDRGARMIAMKAEGKTHRQIAEAFGISIDRVRQLMARTQARAMMLADEPNRAGLSVRARGVLYNLIDEPEADRAERDRLLPERIAALTRAQILDVPNAGYRTIAEFEAWLWERGLYLNG</sequence>
<accession>A0A840HXI4</accession>
<dbReference type="Proteomes" id="UP000575068">
    <property type="component" value="Unassembled WGS sequence"/>
</dbReference>
<dbReference type="EMBL" id="JACHOV010000013">
    <property type="protein sequence ID" value="MBB4642703.1"/>
    <property type="molecule type" value="Genomic_DNA"/>
</dbReference>
<dbReference type="AlphaFoldDB" id="A0A840HXI4"/>
<keyword evidence="1" id="KW-0240">DNA-directed RNA polymerase</keyword>
<protein>
    <submittedName>
        <fullName evidence="1">DNA-directed RNA polymerase specialized sigma subunit</fullName>
    </submittedName>
</protein>
<dbReference type="RefSeq" id="WP_184477008.1">
    <property type="nucleotide sequence ID" value="NZ_JACHOV010000013.1"/>
</dbReference>
<reference evidence="1 2" key="1">
    <citation type="submission" date="2020-08" db="EMBL/GenBank/DDBJ databases">
        <title>Genomic Encyclopedia of Type Strains, Phase IV (KMG-IV): sequencing the most valuable type-strain genomes for metagenomic binning, comparative biology and taxonomic classification.</title>
        <authorList>
            <person name="Goeker M."/>
        </authorList>
    </citation>
    <scope>NUCLEOTIDE SEQUENCE [LARGE SCALE GENOMIC DNA]</scope>
    <source>
        <strain evidence="1 2">DSM 7465</strain>
    </source>
</reference>
<name>A0A840HXI4_9SPHN</name>
<keyword evidence="1" id="KW-0804">Transcription</keyword>
<keyword evidence="2" id="KW-1185">Reference proteome</keyword>
<dbReference type="SUPFAM" id="SSF88659">
    <property type="entry name" value="Sigma3 and sigma4 domains of RNA polymerase sigma factors"/>
    <property type="match status" value="1"/>
</dbReference>
<evidence type="ECO:0000313" key="2">
    <source>
        <dbReference type="Proteomes" id="UP000575068"/>
    </source>
</evidence>
<comment type="caution">
    <text evidence="1">The sequence shown here is derived from an EMBL/GenBank/DDBJ whole genome shotgun (WGS) entry which is preliminary data.</text>
</comment>
<proteinExistence type="predicted"/>
<dbReference type="InterPro" id="IPR013324">
    <property type="entry name" value="RNA_pol_sigma_r3/r4-like"/>
</dbReference>